<protein>
    <recommendedName>
        <fullName evidence="3">STAS/SEC14 domain-containing protein</fullName>
    </recommendedName>
</protein>
<dbReference type="SUPFAM" id="SSF52091">
    <property type="entry name" value="SpoIIaa-like"/>
    <property type="match status" value="1"/>
</dbReference>
<dbReference type="InterPro" id="IPR036513">
    <property type="entry name" value="STAS_dom_sf"/>
</dbReference>
<evidence type="ECO:0000313" key="2">
    <source>
        <dbReference type="Proteomes" id="UP000717634"/>
    </source>
</evidence>
<gene>
    <name evidence="1" type="ORF">HBN54_000303</name>
</gene>
<organism evidence="1 2">
    <name type="scientific">Hymenobacter artigasi</name>
    <dbReference type="NCBI Taxonomy" id="2719616"/>
    <lineage>
        <taxon>Bacteria</taxon>
        <taxon>Pseudomonadati</taxon>
        <taxon>Bacteroidota</taxon>
        <taxon>Cytophagia</taxon>
        <taxon>Cytophagales</taxon>
        <taxon>Hymenobacteraceae</taxon>
        <taxon>Hymenobacter</taxon>
    </lineage>
</organism>
<dbReference type="RefSeq" id="WP_168671375.1">
    <property type="nucleotide sequence ID" value="NZ_JAAVTK010000001.1"/>
</dbReference>
<reference evidence="1 2" key="1">
    <citation type="submission" date="2020-03" db="EMBL/GenBank/DDBJ databases">
        <title>Genomic Encyclopedia of Type Strains, Phase IV (KMG-V): Genome sequencing to study the core and pangenomes of soil and plant-associated prokaryotes.</title>
        <authorList>
            <person name="Whitman W."/>
        </authorList>
    </citation>
    <scope>NUCLEOTIDE SEQUENCE [LARGE SCALE GENOMIC DNA]</scope>
    <source>
        <strain evidence="1 2">1B</strain>
    </source>
</reference>
<dbReference type="EMBL" id="JAAVTK010000001">
    <property type="protein sequence ID" value="NKI87724.1"/>
    <property type="molecule type" value="Genomic_DNA"/>
</dbReference>
<keyword evidence="2" id="KW-1185">Reference proteome</keyword>
<evidence type="ECO:0000313" key="1">
    <source>
        <dbReference type="EMBL" id="NKI87724.1"/>
    </source>
</evidence>
<evidence type="ECO:0008006" key="3">
    <source>
        <dbReference type="Google" id="ProtNLM"/>
    </source>
</evidence>
<dbReference type="Proteomes" id="UP000717634">
    <property type="component" value="Unassembled WGS sequence"/>
</dbReference>
<comment type="caution">
    <text evidence="1">The sequence shown here is derived from an EMBL/GenBank/DDBJ whole genome shotgun (WGS) entry which is preliminary data.</text>
</comment>
<proteinExistence type="predicted"/>
<sequence>MRQELRSSLGRTYITIEPIPTDRWIDVNWMGYLTSDNIRTGAAAYTAALAGSGYHAVLNDTRSVLGSWEHSLDWVINTWAPQAAAAGLTHFAMVTTRESMADATAVAFYHQLTAFKAEMFANMEDAKQWLRQFSLA</sequence>
<accession>A0ABX1HBW0</accession>
<name>A0ABX1HBW0_9BACT</name>